<dbReference type="Pfam" id="PF10772">
    <property type="entry name" value="Phage_HP1_Orf24"/>
    <property type="match status" value="1"/>
</dbReference>
<protein>
    <submittedName>
        <fullName evidence="1">DUF2597 family protein</fullName>
    </submittedName>
</protein>
<organism evidence="1 2">
    <name type="scientific">Vibrio mediterranei</name>
    <dbReference type="NCBI Taxonomy" id="689"/>
    <lineage>
        <taxon>Bacteria</taxon>
        <taxon>Pseudomonadati</taxon>
        <taxon>Pseudomonadota</taxon>
        <taxon>Gammaproteobacteria</taxon>
        <taxon>Vibrionales</taxon>
        <taxon>Vibrionaceae</taxon>
        <taxon>Vibrio</taxon>
    </lineage>
</organism>
<proteinExistence type="predicted"/>
<name>A0A3G4VC62_9VIBR</name>
<evidence type="ECO:0000313" key="2">
    <source>
        <dbReference type="Proteomes" id="UP000279760"/>
    </source>
</evidence>
<accession>A0A3G4VC62</accession>
<dbReference type="EMBL" id="CP033577">
    <property type="protein sequence ID" value="AYV22347.1"/>
    <property type="molecule type" value="Genomic_DNA"/>
</dbReference>
<gene>
    <name evidence="1" type="ORF">ECB94_14370</name>
</gene>
<dbReference type="InterPro" id="IPR019708">
    <property type="entry name" value="Phage_HP1_Orf24"/>
</dbReference>
<sequence length="151" mass="16301">MNMRISGKNLKFTLNDLKISAQKWTVSITDNSAVTKTNGVPDGFVEGDVEASGELELITSQFNLLMKAAAGAGSFRGLPTFDAMGYGKTERDELKVEMFGIKLKISDLIDADSNGGSALVHKIPFDVTDPDFININGVPYLRPEETADIIG</sequence>
<reference evidence="1 2" key="1">
    <citation type="submission" date="2018-11" db="EMBL/GenBank/DDBJ databases">
        <title>Complete Genome Sequence of Vbrio mediterranei 117-T6: a Potential Pathogen Bacteria Isolated from the Conchocelis of Pyropia.</title>
        <authorList>
            <person name="Liu Q."/>
        </authorList>
    </citation>
    <scope>NUCLEOTIDE SEQUENCE [LARGE SCALE GENOMIC DNA]</scope>
    <source>
        <strain evidence="1 2">117-T6</strain>
    </source>
</reference>
<evidence type="ECO:0000313" key="1">
    <source>
        <dbReference type="EMBL" id="AYV22347.1"/>
    </source>
</evidence>
<dbReference type="Proteomes" id="UP000279760">
    <property type="component" value="Chromosome 1"/>
</dbReference>
<dbReference type="RefSeq" id="WP_070969251.1">
    <property type="nucleotide sequence ID" value="NZ_CP033577.1"/>
</dbReference>
<dbReference type="AlphaFoldDB" id="A0A3G4VC62"/>